<comment type="caution">
    <text evidence="1">The sequence shown here is derived from an EMBL/GenBank/DDBJ whole genome shotgun (WGS) entry which is preliminary data.</text>
</comment>
<proteinExistence type="predicted"/>
<organism evidence="1 2">
    <name type="scientific">Fulvivirga sediminis</name>
    <dbReference type="NCBI Taxonomy" id="2803949"/>
    <lineage>
        <taxon>Bacteria</taxon>
        <taxon>Pseudomonadati</taxon>
        <taxon>Bacteroidota</taxon>
        <taxon>Cytophagia</taxon>
        <taxon>Cytophagales</taxon>
        <taxon>Fulvivirgaceae</taxon>
        <taxon>Fulvivirga</taxon>
    </lineage>
</organism>
<gene>
    <name evidence="1" type="ORF">JL102_17370</name>
</gene>
<reference evidence="1" key="1">
    <citation type="submission" date="2021-01" db="EMBL/GenBank/DDBJ databases">
        <title>Fulvivirga kasyanovii gen. nov., sp nov., a novel member of the phylum Bacteroidetes isolated from seawater in a mussel farm.</title>
        <authorList>
            <person name="Zhao L.-H."/>
            <person name="Wang Z.-J."/>
        </authorList>
    </citation>
    <scope>NUCLEOTIDE SEQUENCE</scope>
    <source>
        <strain evidence="1">2943</strain>
    </source>
</reference>
<dbReference type="Proteomes" id="UP000659388">
    <property type="component" value="Unassembled WGS sequence"/>
</dbReference>
<dbReference type="AlphaFoldDB" id="A0A937K225"/>
<dbReference type="EMBL" id="JAESIY010000009">
    <property type="protein sequence ID" value="MBL3657925.1"/>
    <property type="molecule type" value="Genomic_DNA"/>
</dbReference>
<name>A0A937K225_9BACT</name>
<accession>A0A937K225</accession>
<sequence>MELKALLSLQAKKPMEILKHANEWVKEEKNKENPQPPFLVIRTAHSYSEGWLLNYDESEGVVLLGSMDGRKVDLKYLYAGAIESLELPSAQGWLFKLSDGENEEFLDESSAPSKLQITSHSKKVSDVLSELLAKNLSIKVDTEGAHGEEAMKPVMRMLWMGIIDKIKTVIATISEEEMGKEALQENVSEVLLVASEDNAISLESGTLKLTMDMRKGAKGIWSNDVMQEKIEEKL</sequence>
<evidence type="ECO:0000313" key="2">
    <source>
        <dbReference type="Proteomes" id="UP000659388"/>
    </source>
</evidence>
<evidence type="ECO:0000313" key="1">
    <source>
        <dbReference type="EMBL" id="MBL3657925.1"/>
    </source>
</evidence>
<keyword evidence="2" id="KW-1185">Reference proteome</keyword>
<protein>
    <submittedName>
        <fullName evidence="1">Uncharacterized protein</fullName>
    </submittedName>
</protein>
<dbReference type="RefSeq" id="WP_202245707.1">
    <property type="nucleotide sequence ID" value="NZ_JAESIY010000009.1"/>
</dbReference>